<feature type="compositionally biased region" description="Basic and acidic residues" evidence="3">
    <location>
        <begin position="408"/>
        <end position="425"/>
    </location>
</feature>
<dbReference type="PANTHER" id="PTHR23308">
    <property type="entry name" value="NUCLEAR INHIBITOR OF PROTEIN PHOSPHATASE-1"/>
    <property type="match status" value="1"/>
</dbReference>
<dbReference type="PROSITE" id="PS50006">
    <property type="entry name" value="FHA_DOMAIN"/>
    <property type="match status" value="1"/>
</dbReference>
<evidence type="ECO:0008006" key="8">
    <source>
        <dbReference type="Google" id="ProtNLM"/>
    </source>
</evidence>
<evidence type="ECO:0000259" key="5">
    <source>
        <dbReference type="PROSITE" id="PS50137"/>
    </source>
</evidence>
<dbReference type="InterPro" id="IPR000253">
    <property type="entry name" value="FHA_dom"/>
</dbReference>
<organism evidence="6 7">
    <name type="scientific">Hymenolepis diminuta</name>
    <name type="common">Rat tapeworm</name>
    <dbReference type="NCBI Taxonomy" id="6216"/>
    <lineage>
        <taxon>Eukaryota</taxon>
        <taxon>Metazoa</taxon>
        <taxon>Spiralia</taxon>
        <taxon>Lophotrochozoa</taxon>
        <taxon>Platyhelminthes</taxon>
        <taxon>Cestoda</taxon>
        <taxon>Eucestoda</taxon>
        <taxon>Cyclophyllidea</taxon>
        <taxon>Hymenolepididae</taxon>
        <taxon>Hymenolepis</taxon>
    </lineage>
</organism>
<sequence>MEKVEHKAEVNELNKGPSSEADTNSEPEKFLFKASPLNLPAKPERSTAKVISETQPPIDTSKYYKPPEWAQTCPSESNYFIEVIKNGTSLPDDTIHLAGVNHCVLGRQPALLLNPNFVGGKTSPLLHPSISRAHAVLQYGCYADSTPGWYLFDFDSTHGTFVNKHRVPPGRYIRLRVGYVLRFGSSTRLLILNGPEDDMEEETKESFSELIVKRKAKLAKIERNEGELKQLAEKSVTGGGGNDGPCNWGISDDVEEEDNGEIMLQRLAGSGNCLSHEKNYIEDPKKTLKSFFDREGLDPEYEFVEGKFGQQICRIELPLEEGTVYAEVPLTGRKKKEAIAACALEACRMLDRLGQFDANREGAEAVRRAREKAYWQENDYYSSDEDTFLDRTGQIEVRRRQRMRRLGVDDASLKQDESTSRKVDEEQQDSFTLLANLEELGKEMIKVEDELNAAERALEAAGENASEMDELEAYMEAIKNGAPKRAERQALKQRLVSLRQEEVRLLRRAGIRITPVRFSSAASSSAVSAAVRATLTNASIDKVDTNKPDSGHVESKLNALKRQLPKVAVAAVSEQKRSIDGEDEPFVPEVDEDEEEESTDTAKPELIKAADKSEEASEGKPTQKQPSSSEPEEPSGKKPKHEKRSEVLTKDKSIGNSAPSKIVEPESKMGISVEESPQQQSSSQVKSAKVTSRREEEKKSERPVLGPSLPPASIVAQPKSSDEPTSMETYDENIDDPNFALWLPPPDQTGDGITELNKKYGY</sequence>
<feature type="region of interest" description="Disordered" evidence="3">
    <location>
        <begin position="1"/>
        <end position="50"/>
    </location>
</feature>
<keyword evidence="7" id="KW-1185">Reference proteome</keyword>
<proteinExistence type="predicted"/>
<evidence type="ECO:0000256" key="3">
    <source>
        <dbReference type="SAM" id="MobiDB-lite"/>
    </source>
</evidence>
<feature type="compositionally biased region" description="Acidic residues" evidence="3">
    <location>
        <begin position="581"/>
        <end position="599"/>
    </location>
</feature>
<evidence type="ECO:0000259" key="4">
    <source>
        <dbReference type="PROSITE" id="PS50006"/>
    </source>
</evidence>
<protein>
    <recommendedName>
        <fullName evidence="8">FHA domain-containing protein</fullName>
    </recommendedName>
</protein>
<keyword evidence="2" id="KW-0175">Coiled coil</keyword>
<gene>
    <name evidence="6" type="ORF">WMSIL1_LOCUS4140</name>
</gene>
<dbReference type="Gene3D" id="2.60.200.20">
    <property type="match status" value="1"/>
</dbReference>
<dbReference type="InterPro" id="IPR008984">
    <property type="entry name" value="SMAD_FHA_dom_sf"/>
</dbReference>
<dbReference type="Proteomes" id="UP000321570">
    <property type="component" value="Unassembled WGS sequence"/>
</dbReference>
<feature type="compositionally biased region" description="Basic and acidic residues" evidence="3">
    <location>
        <begin position="1"/>
        <end position="12"/>
    </location>
</feature>
<feature type="region of interest" description="Disordered" evidence="3">
    <location>
        <begin position="408"/>
        <end position="427"/>
    </location>
</feature>
<feature type="domain" description="FHA" evidence="4">
    <location>
        <begin position="103"/>
        <end position="167"/>
    </location>
</feature>
<dbReference type="SMART" id="SM00240">
    <property type="entry name" value="FHA"/>
    <property type="match status" value="1"/>
</dbReference>
<dbReference type="PROSITE" id="PS50137">
    <property type="entry name" value="DS_RBD"/>
    <property type="match status" value="1"/>
</dbReference>
<name>A0A564Y9N0_HYMDI</name>
<keyword evidence="1" id="KW-0694">RNA-binding</keyword>
<feature type="compositionally biased region" description="Basic and acidic residues" evidence="3">
    <location>
        <begin position="692"/>
        <end position="702"/>
    </location>
</feature>
<feature type="domain" description="DRBM" evidence="5">
    <location>
        <begin position="283"/>
        <end position="352"/>
    </location>
</feature>
<evidence type="ECO:0000256" key="1">
    <source>
        <dbReference type="PROSITE-ProRule" id="PRU00266"/>
    </source>
</evidence>
<accession>A0A564Y9N0</accession>
<dbReference type="CDD" id="cd19856">
    <property type="entry name" value="DSRM_Kanadaptin"/>
    <property type="match status" value="1"/>
</dbReference>
<dbReference type="SUPFAM" id="SSF49879">
    <property type="entry name" value="SMAD/FHA domain"/>
    <property type="match status" value="1"/>
</dbReference>
<dbReference type="Pfam" id="PF00498">
    <property type="entry name" value="FHA"/>
    <property type="match status" value="1"/>
</dbReference>
<evidence type="ECO:0000256" key="2">
    <source>
        <dbReference type="SAM" id="Coils"/>
    </source>
</evidence>
<dbReference type="InterPro" id="IPR050923">
    <property type="entry name" value="Cell_Proc_Reg/RNA_Proc"/>
</dbReference>
<dbReference type="EMBL" id="CABIJS010000122">
    <property type="protein sequence ID" value="VUZ43997.1"/>
    <property type="molecule type" value="Genomic_DNA"/>
</dbReference>
<reference evidence="6 7" key="1">
    <citation type="submission" date="2019-07" db="EMBL/GenBank/DDBJ databases">
        <authorList>
            <person name="Jastrzebski P J."/>
            <person name="Paukszto L."/>
            <person name="Jastrzebski P J."/>
        </authorList>
    </citation>
    <scope>NUCLEOTIDE SEQUENCE [LARGE SCALE GENOMIC DNA]</scope>
    <source>
        <strain evidence="6 7">WMS-il1</strain>
    </source>
</reference>
<evidence type="ECO:0000313" key="6">
    <source>
        <dbReference type="EMBL" id="VUZ43997.1"/>
    </source>
</evidence>
<dbReference type="AlphaFoldDB" id="A0A564Y9N0"/>
<dbReference type="InterPro" id="IPR014720">
    <property type="entry name" value="dsRBD_dom"/>
</dbReference>
<feature type="compositionally biased region" description="Low complexity" evidence="3">
    <location>
        <begin position="672"/>
        <end position="687"/>
    </location>
</feature>
<feature type="region of interest" description="Disordered" evidence="3">
    <location>
        <begin position="571"/>
        <end position="738"/>
    </location>
</feature>
<feature type="coiled-coil region" evidence="2">
    <location>
        <begin position="437"/>
        <end position="508"/>
    </location>
</feature>
<feature type="compositionally biased region" description="Basic and acidic residues" evidence="3">
    <location>
        <begin position="600"/>
        <end position="618"/>
    </location>
</feature>
<dbReference type="GO" id="GO:0003723">
    <property type="term" value="F:RNA binding"/>
    <property type="evidence" value="ECO:0007669"/>
    <property type="project" value="UniProtKB-UniRule"/>
</dbReference>
<feature type="compositionally biased region" description="Basic and acidic residues" evidence="3">
    <location>
        <begin position="643"/>
        <end position="653"/>
    </location>
</feature>
<evidence type="ECO:0000313" key="7">
    <source>
        <dbReference type="Proteomes" id="UP000321570"/>
    </source>
</evidence>